<feature type="chain" id="PRO_5046935715" description="DUF7939 domain-containing protein" evidence="3">
    <location>
        <begin position="29"/>
        <end position="564"/>
    </location>
</feature>
<evidence type="ECO:0000313" key="5">
    <source>
        <dbReference type="EMBL" id="MBK1630811.1"/>
    </source>
</evidence>
<comment type="caution">
    <text evidence="5">The sequence shown here is derived from an EMBL/GenBank/DDBJ whole genome shotgun (WGS) entry which is preliminary data.</text>
</comment>
<keyword evidence="2" id="KW-1133">Transmembrane helix</keyword>
<protein>
    <recommendedName>
        <fullName evidence="4">DUF7939 domain-containing protein</fullName>
    </recommendedName>
</protein>
<dbReference type="EMBL" id="NRRV01000016">
    <property type="protein sequence ID" value="MBK1630811.1"/>
    <property type="molecule type" value="Genomic_DNA"/>
</dbReference>
<evidence type="ECO:0000259" key="4">
    <source>
        <dbReference type="Pfam" id="PF25607"/>
    </source>
</evidence>
<keyword evidence="2" id="KW-0472">Membrane</keyword>
<feature type="domain" description="DUF7939" evidence="4">
    <location>
        <begin position="447"/>
        <end position="531"/>
    </location>
</feature>
<evidence type="ECO:0000256" key="2">
    <source>
        <dbReference type="SAM" id="Phobius"/>
    </source>
</evidence>
<organism evidence="5 6">
    <name type="scientific">Thiohalocapsa halophila</name>
    <dbReference type="NCBI Taxonomy" id="69359"/>
    <lineage>
        <taxon>Bacteria</taxon>
        <taxon>Pseudomonadati</taxon>
        <taxon>Pseudomonadota</taxon>
        <taxon>Gammaproteobacteria</taxon>
        <taxon>Chromatiales</taxon>
        <taxon>Chromatiaceae</taxon>
        <taxon>Thiohalocapsa</taxon>
    </lineage>
</organism>
<feature type="signal peptide" evidence="3">
    <location>
        <begin position="1"/>
        <end position="28"/>
    </location>
</feature>
<dbReference type="Proteomes" id="UP000748752">
    <property type="component" value="Unassembled WGS sequence"/>
</dbReference>
<reference evidence="5 6" key="1">
    <citation type="journal article" date="2020" name="Microorganisms">
        <title>Osmotic Adaptation and Compatible Solute Biosynthesis of Phototrophic Bacteria as Revealed from Genome Analyses.</title>
        <authorList>
            <person name="Imhoff J.F."/>
            <person name="Rahn T."/>
            <person name="Kunzel S."/>
            <person name="Keller A."/>
            <person name="Neulinger S.C."/>
        </authorList>
    </citation>
    <scope>NUCLEOTIDE SEQUENCE [LARGE SCALE GENOMIC DNA]</scope>
    <source>
        <strain evidence="5 6">DSM 6210</strain>
    </source>
</reference>
<dbReference type="InterPro" id="IPR025738">
    <property type="entry name" value="BatD"/>
</dbReference>
<evidence type="ECO:0000313" key="6">
    <source>
        <dbReference type="Proteomes" id="UP000748752"/>
    </source>
</evidence>
<keyword evidence="3" id="KW-0732">Signal</keyword>
<sequence>MPMRRRRTRRRMPTCCSRFPMIPAACCASDSCSSISGVMAACTEPGGVRAMQRIGPVRRRHPLLLLAALVGVAASHGEAAAPVAVDDLQSSQHWVQVSEPPPSQPGGGDDSQVAPQDVLLEVSADTEAPYVQARVRYRVRVLARVPLRNATLSAPQADGALLRRVGGDRRFDVEVNGGRYRVSERVYVVVADRAGPLTIMGPTLSAAVPVRALQGGAADALIERRAVIHRSAPDLMLDVRPPPAAAASPWLPAESVSISEHWQPEPEQARAGEPLERRIVIEAAGVGTSAIPPPEMPAVPGLRVYPQPMDHRRQEIGDDLSLTTTLTQTIVPTLPGVLTLPEVSVPWWSLGMDAAREARLPARDLVVAEGLGPAAAETTAVDAGKRWRQRFRERAAADLWGPPGLVLGLLLGGLATLVLWLRGRRRRSAAAEAGPAGTQASDMSAAAWVRRFRRACDKDDPVAARAALTGWAGVQRGHGGTRRGLSAALHARGAGEAVLALVRELDASVYGRRSAVAGPWRGRALMTALLPLMARSKDTDTNAAAPELPPLFPARLPPRQDGRA</sequence>
<gene>
    <name evidence="5" type="ORF">CKO31_08655</name>
</gene>
<feature type="compositionally biased region" description="Pro residues" evidence="1">
    <location>
        <begin position="547"/>
        <end position="556"/>
    </location>
</feature>
<keyword evidence="2" id="KW-0812">Transmembrane</keyword>
<dbReference type="PANTHER" id="PTHR40940">
    <property type="entry name" value="PROTEIN BATD-RELATED"/>
    <property type="match status" value="1"/>
</dbReference>
<evidence type="ECO:0000256" key="1">
    <source>
        <dbReference type="SAM" id="MobiDB-lite"/>
    </source>
</evidence>
<dbReference type="InterPro" id="IPR057699">
    <property type="entry name" value="DUF7939"/>
</dbReference>
<dbReference type="PANTHER" id="PTHR40940:SF1">
    <property type="entry name" value="PROTEIN BATD"/>
    <property type="match status" value="1"/>
</dbReference>
<keyword evidence="6" id="KW-1185">Reference proteome</keyword>
<feature type="region of interest" description="Disordered" evidence="1">
    <location>
        <begin position="94"/>
        <end position="113"/>
    </location>
</feature>
<accession>A0ABS1CFX4</accession>
<feature type="region of interest" description="Disordered" evidence="1">
    <location>
        <begin position="540"/>
        <end position="564"/>
    </location>
</feature>
<name>A0ABS1CFX4_9GAMM</name>
<feature type="transmembrane region" description="Helical" evidence="2">
    <location>
        <begin position="399"/>
        <end position="421"/>
    </location>
</feature>
<proteinExistence type="predicted"/>
<evidence type="ECO:0000256" key="3">
    <source>
        <dbReference type="SAM" id="SignalP"/>
    </source>
</evidence>
<dbReference type="Pfam" id="PF25607">
    <property type="entry name" value="DUF7939"/>
    <property type="match status" value="1"/>
</dbReference>